<protein>
    <submittedName>
        <fullName evidence="1">Uncharacterized protein</fullName>
    </submittedName>
</protein>
<reference evidence="1" key="1">
    <citation type="journal article" date="2009" name="Plant Mol. Biol.">
        <title>Insights into corn genes derived from large-scale cDNA sequencing.</title>
        <authorList>
            <person name="Alexandrov N.N."/>
            <person name="Brover V.V."/>
            <person name="Freidin S."/>
            <person name="Troukhan M.E."/>
            <person name="Tatarinova T.V."/>
            <person name="Zhang H."/>
            <person name="Swaller T.J."/>
            <person name="Lu Y.P."/>
            <person name="Bouck J."/>
            <person name="Flavell R.B."/>
            <person name="Feldmann K.A."/>
        </authorList>
    </citation>
    <scope>NUCLEOTIDE SEQUENCE</scope>
</reference>
<evidence type="ECO:0000313" key="1">
    <source>
        <dbReference type="EMBL" id="ACG30773.1"/>
    </source>
</evidence>
<sequence length="67" mass="7649">MHLLSVPLPPCNASMQRNASSVCLPPLPTRRYRRPLRVRKLPRLGMRAPDVMLVPAIVLTCRFLCRI</sequence>
<accession>B6T0Z0</accession>
<organism evidence="1">
    <name type="scientific">Zea mays</name>
    <name type="common">Maize</name>
    <dbReference type="NCBI Taxonomy" id="4577"/>
    <lineage>
        <taxon>Eukaryota</taxon>
        <taxon>Viridiplantae</taxon>
        <taxon>Streptophyta</taxon>
        <taxon>Embryophyta</taxon>
        <taxon>Tracheophyta</taxon>
        <taxon>Spermatophyta</taxon>
        <taxon>Magnoliopsida</taxon>
        <taxon>Liliopsida</taxon>
        <taxon>Poales</taxon>
        <taxon>Poaceae</taxon>
        <taxon>PACMAD clade</taxon>
        <taxon>Panicoideae</taxon>
        <taxon>Andropogonodae</taxon>
        <taxon>Andropogoneae</taxon>
        <taxon>Tripsacinae</taxon>
        <taxon>Zea</taxon>
    </lineage>
</organism>
<dbReference type="EMBL" id="EU958655">
    <property type="protein sequence ID" value="ACG30773.1"/>
    <property type="molecule type" value="mRNA"/>
</dbReference>
<dbReference type="AlphaFoldDB" id="B6T0Z0"/>
<name>B6T0Z0_MAIZE</name>
<proteinExistence type="evidence at transcript level"/>